<evidence type="ECO:0000313" key="3">
    <source>
        <dbReference type="Proteomes" id="UP001601948"/>
    </source>
</evidence>
<comment type="caution">
    <text evidence="2">The sequence shown here is derived from an EMBL/GenBank/DDBJ whole genome shotgun (WGS) entry which is preliminary data.</text>
</comment>
<keyword evidence="3" id="KW-1185">Reference proteome</keyword>
<dbReference type="RefSeq" id="WP_387718598.1">
    <property type="nucleotide sequence ID" value="NZ_JBIAPI010000003.1"/>
</dbReference>
<feature type="compositionally biased region" description="Low complexity" evidence="1">
    <location>
        <begin position="592"/>
        <end position="604"/>
    </location>
</feature>
<protein>
    <submittedName>
        <fullName evidence="2">Uncharacterized protein</fullName>
    </submittedName>
</protein>
<dbReference type="EMBL" id="JBIAPI010000003">
    <property type="protein sequence ID" value="MFF3224631.1"/>
    <property type="molecule type" value="Genomic_DNA"/>
</dbReference>
<feature type="region of interest" description="Disordered" evidence="1">
    <location>
        <begin position="583"/>
        <end position="625"/>
    </location>
</feature>
<accession>A0ABW6QTR6</accession>
<proteinExistence type="predicted"/>
<gene>
    <name evidence="2" type="ORF">ACFYV7_17695</name>
</gene>
<name>A0ABW6QTR6_9NOCA</name>
<organism evidence="2 3">
    <name type="scientific">Nocardia suismassiliense</name>
    <dbReference type="NCBI Taxonomy" id="2077092"/>
    <lineage>
        <taxon>Bacteria</taxon>
        <taxon>Bacillati</taxon>
        <taxon>Actinomycetota</taxon>
        <taxon>Actinomycetes</taxon>
        <taxon>Mycobacteriales</taxon>
        <taxon>Nocardiaceae</taxon>
        <taxon>Nocardia</taxon>
    </lineage>
</organism>
<reference evidence="2 3" key="1">
    <citation type="submission" date="2024-10" db="EMBL/GenBank/DDBJ databases">
        <title>The Natural Products Discovery Center: Release of the First 8490 Sequenced Strains for Exploring Actinobacteria Biosynthetic Diversity.</title>
        <authorList>
            <person name="Kalkreuter E."/>
            <person name="Kautsar S.A."/>
            <person name="Yang D."/>
            <person name="Bader C.D."/>
            <person name="Teijaro C.N."/>
            <person name="Fluegel L."/>
            <person name="Davis C.M."/>
            <person name="Simpson J.R."/>
            <person name="Lauterbach L."/>
            <person name="Steele A.D."/>
            <person name="Gui C."/>
            <person name="Meng S."/>
            <person name="Li G."/>
            <person name="Viehrig K."/>
            <person name="Ye F."/>
            <person name="Su P."/>
            <person name="Kiefer A.F."/>
            <person name="Nichols A."/>
            <person name="Cepeda A.J."/>
            <person name="Yan W."/>
            <person name="Fan B."/>
            <person name="Jiang Y."/>
            <person name="Adhikari A."/>
            <person name="Zheng C.-J."/>
            <person name="Schuster L."/>
            <person name="Cowan T.M."/>
            <person name="Smanski M.J."/>
            <person name="Chevrette M.G."/>
            <person name="De Carvalho L.P.S."/>
            <person name="Shen B."/>
        </authorList>
    </citation>
    <scope>NUCLEOTIDE SEQUENCE [LARGE SCALE GENOMIC DNA]</scope>
    <source>
        <strain evidence="2 3">NPDC003040</strain>
    </source>
</reference>
<evidence type="ECO:0000313" key="2">
    <source>
        <dbReference type="EMBL" id="MFF3224631.1"/>
    </source>
</evidence>
<feature type="region of interest" description="Disordered" evidence="1">
    <location>
        <begin position="1"/>
        <end position="22"/>
    </location>
</feature>
<sequence length="625" mass="68690">MSRDHQRAGHPLRIAPDQFSKSLPEPTRILNAELNKLISDAGLTRKQAVMMGGLDLTDKQCSRQMGERRAGPTPELFEAILAGAARELGRPREELDRLYRPMLHAAQAAATGSTPPVNPVVPDTPAIVPDLAVPHTPAQMSTLVEKAEWLADLLVRNEERRAAAQLDTAFGHDQALLVEALVKLGALDPGMVAALLEAIRRRDGAPRSAGLLDEIRKQDEQICARIAAVPLREELGRKPTILESDPAHIFGRRMAALIQNGHIDQARRETVSRAEELAHGAHRDSVLAGIIEANAAGPTLAGTMLTVMAEDNCEEMLLYLVQLLRHVRAGDRFDLLYSLDEALTSEMRGTIVRLLGNNERVPNNRDLDSPELRDFATFMKTLRQDSLRLIAVITDEPIITFPNLAAGYLVESIPTFEPILGGMVTYRFERTVQLLARALTDWNSRVRQFDGFPHSYPPVTALARAVLGLATGTRLTTAMLTCHPASATLLFDAMQNVDHPRFPVLLADLATNHVTTDALARLALDADKEPQRLRIFEKLVKDNPHDADTIMRRIAAEYSAEIPPVLAKSGQDAPHFTERMIELLNDPRTPGTSPRRAPTPSAAPISKLPSAHRTPPPNRPEQETG</sequence>
<dbReference type="Proteomes" id="UP001601948">
    <property type="component" value="Unassembled WGS sequence"/>
</dbReference>
<evidence type="ECO:0000256" key="1">
    <source>
        <dbReference type="SAM" id="MobiDB-lite"/>
    </source>
</evidence>